<evidence type="ECO:0008006" key="4">
    <source>
        <dbReference type="Google" id="ProtNLM"/>
    </source>
</evidence>
<dbReference type="PANTHER" id="PTHR42305">
    <property type="entry name" value="MEMBRANE PROTEIN RV1733C-RELATED"/>
    <property type="match status" value="1"/>
</dbReference>
<name>A0ABW2VWJ0_9ACTN</name>
<sequence length="197" mass="21503">MREARGKKRPRQLLWRWRNNPLRRHDDVVEAWIMLVVWAAIALGGALIGTVTAHATDESLAQLRHDRHTVGAVLVESTARAVSTGDGTRNGHVRAKVRWTASDGSLRSGRAPVDSGQKAGSNVLIWVNSKGQVTTEPPTASAAATEAAMSGAGAALALGGLVFAAGRVAQWRLDQRRYEQWDREWDQVGPQWGRRTT</sequence>
<dbReference type="Proteomes" id="UP001596957">
    <property type="component" value="Unassembled WGS sequence"/>
</dbReference>
<keyword evidence="1" id="KW-0472">Membrane</keyword>
<protein>
    <recommendedName>
        <fullName evidence="4">Membrane protein SCJ1.26</fullName>
    </recommendedName>
</protein>
<dbReference type="InterPro" id="IPR039708">
    <property type="entry name" value="MT1774/Rv1733c-like"/>
</dbReference>
<keyword evidence="3" id="KW-1185">Reference proteome</keyword>
<accession>A0ABW2VWJ0</accession>
<dbReference type="RefSeq" id="WP_381250713.1">
    <property type="nucleotide sequence ID" value="NZ_JBHTBI010000005.1"/>
</dbReference>
<keyword evidence="1" id="KW-1133">Transmembrane helix</keyword>
<feature type="transmembrane region" description="Helical" evidence="1">
    <location>
        <begin position="32"/>
        <end position="55"/>
    </location>
</feature>
<dbReference type="PANTHER" id="PTHR42305:SF1">
    <property type="entry name" value="MEMBRANE PROTEIN RV1733C-RELATED"/>
    <property type="match status" value="1"/>
</dbReference>
<proteinExistence type="predicted"/>
<organism evidence="2 3">
    <name type="scientific">Streptomyces lutosisoli</name>
    <dbReference type="NCBI Taxonomy" id="2665721"/>
    <lineage>
        <taxon>Bacteria</taxon>
        <taxon>Bacillati</taxon>
        <taxon>Actinomycetota</taxon>
        <taxon>Actinomycetes</taxon>
        <taxon>Kitasatosporales</taxon>
        <taxon>Streptomycetaceae</taxon>
        <taxon>Streptomyces</taxon>
    </lineage>
</organism>
<comment type="caution">
    <text evidence="2">The sequence shown here is derived from an EMBL/GenBank/DDBJ whole genome shotgun (WGS) entry which is preliminary data.</text>
</comment>
<keyword evidence="1" id="KW-0812">Transmembrane</keyword>
<dbReference type="EMBL" id="JBHTEC010000008">
    <property type="protein sequence ID" value="MFD0288876.1"/>
    <property type="molecule type" value="Genomic_DNA"/>
</dbReference>
<gene>
    <name evidence="2" type="ORF">ACFQZP_46235</name>
</gene>
<evidence type="ECO:0000313" key="3">
    <source>
        <dbReference type="Proteomes" id="UP001596957"/>
    </source>
</evidence>
<evidence type="ECO:0000313" key="2">
    <source>
        <dbReference type="EMBL" id="MFD0288876.1"/>
    </source>
</evidence>
<reference evidence="3" key="1">
    <citation type="journal article" date="2019" name="Int. J. Syst. Evol. Microbiol.">
        <title>The Global Catalogue of Microorganisms (GCM) 10K type strain sequencing project: providing services to taxonomists for standard genome sequencing and annotation.</title>
        <authorList>
            <consortium name="The Broad Institute Genomics Platform"/>
            <consortium name="The Broad Institute Genome Sequencing Center for Infectious Disease"/>
            <person name="Wu L."/>
            <person name="Ma J."/>
        </authorList>
    </citation>
    <scope>NUCLEOTIDE SEQUENCE [LARGE SCALE GENOMIC DNA]</scope>
    <source>
        <strain evidence="3">CGMCC 4.7198</strain>
    </source>
</reference>
<evidence type="ECO:0000256" key="1">
    <source>
        <dbReference type="SAM" id="Phobius"/>
    </source>
</evidence>
<feature type="transmembrane region" description="Helical" evidence="1">
    <location>
        <begin position="147"/>
        <end position="169"/>
    </location>
</feature>